<comment type="caution">
    <text evidence="1">The sequence shown here is derived from an EMBL/GenBank/DDBJ whole genome shotgun (WGS) entry which is preliminary data.</text>
</comment>
<organism evidence="1 2">
    <name type="scientific">Castanea mollissima</name>
    <name type="common">Chinese chestnut</name>
    <dbReference type="NCBI Taxonomy" id="60419"/>
    <lineage>
        <taxon>Eukaryota</taxon>
        <taxon>Viridiplantae</taxon>
        <taxon>Streptophyta</taxon>
        <taxon>Embryophyta</taxon>
        <taxon>Tracheophyta</taxon>
        <taxon>Spermatophyta</taxon>
        <taxon>Magnoliopsida</taxon>
        <taxon>eudicotyledons</taxon>
        <taxon>Gunneridae</taxon>
        <taxon>Pentapetalae</taxon>
        <taxon>rosids</taxon>
        <taxon>fabids</taxon>
        <taxon>Fagales</taxon>
        <taxon>Fagaceae</taxon>
        <taxon>Castanea</taxon>
    </lineage>
</organism>
<dbReference type="EMBL" id="JRKL02000753">
    <property type="protein sequence ID" value="KAF3968579.1"/>
    <property type="molecule type" value="Genomic_DNA"/>
</dbReference>
<dbReference type="Proteomes" id="UP000737018">
    <property type="component" value="Unassembled WGS sequence"/>
</dbReference>
<accession>A0A8J4W076</accession>
<evidence type="ECO:0000313" key="1">
    <source>
        <dbReference type="EMBL" id="KAF3968579.1"/>
    </source>
</evidence>
<evidence type="ECO:0000313" key="2">
    <source>
        <dbReference type="Proteomes" id="UP000737018"/>
    </source>
</evidence>
<name>A0A8J4W076_9ROSI</name>
<proteinExistence type="predicted"/>
<reference evidence="1" key="1">
    <citation type="submission" date="2020-03" db="EMBL/GenBank/DDBJ databases">
        <title>Castanea mollissima Vanexum genome sequencing.</title>
        <authorList>
            <person name="Staton M."/>
        </authorList>
    </citation>
    <scope>NUCLEOTIDE SEQUENCE</scope>
    <source>
        <tissue evidence="1">Leaf</tissue>
    </source>
</reference>
<gene>
    <name evidence="1" type="ORF">CMV_007552</name>
</gene>
<protein>
    <submittedName>
        <fullName evidence="1">Uncharacterized protein</fullName>
    </submittedName>
</protein>
<keyword evidence="2" id="KW-1185">Reference proteome</keyword>
<dbReference type="AlphaFoldDB" id="A0A8J4W076"/>
<sequence length="260" mass="28555">MVQITDTCKESFLGQREQPGVKILSVPSRNIRVTCKESSLGQRKQLGEKILSDFSRKNHDTCKESTLGQREQLGVKILSSINGIESEGIKSELTLDLFMHMEHGLDGRSAIGWFEVIEVGPKVVQPLKPIGHFINSFSPFKTAKPKSVWRPRQSQTVVNPGHSQRFKSERVAQVLESQVQKLTKLLLGESESWVLPSVERKVCASSSGVGTMPMSALGVQVIGKESATRCSSDIVNLDSGKADFSRFTDSDAEVTHSLGS</sequence>